<dbReference type="GO" id="GO:1902670">
    <property type="term" value="F:carbon dioxide binding"/>
    <property type="evidence" value="ECO:0007669"/>
    <property type="project" value="TreeGrafter"/>
</dbReference>
<dbReference type="PANTHER" id="PTHR35177">
    <property type="entry name" value="HYDROGENASE MATURATION FACTOR HYBG"/>
    <property type="match status" value="1"/>
</dbReference>
<comment type="similarity">
    <text evidence="1">Belongs to the HupF/HypC family.</text>
</comment>
<name>A0AAX0LA51_9BACT</name>
<proteinExistence type="inferred from homology"/>
<dbReference type="NCBIfam" id="TIGR00074">
    <property type="entry name" value="hypC_hupF"/>
    <property type="match status" value="1"/>
</dbReference>
<gene>
    <name evidence="2" type="ORF">BFG04_03520</name>
</gene>
<dbReference type="SUPFAM" id="SSF159127">
    <property type="entry name" value="HupF/HypC-like"/>
    <property type="match status" value="1"/>
</dbReference>
<organism evidence="2 3">
    <name type="scientific">Campylobacter pinnipediorum subsp. pinnipediorum</name>
    <dbReference type="NCBI Taxonomy" id="1660067"/>
    <lineage>
        <taxon>Bacteria</taxon>
        <taxon>Pseudomonadati</taxon>
        <taxon>Campylobacterota</taxon>
        <taxon>Epsilonproteobacteria</taxon>
        <taxon>Campylobacterales</taxon>
        <taxon>Campylobacteraceae</taxon>
        <taxon>Campylobacter</taxon>
    </lineage>
</organism>
<dbReference type="GO" id="GO:0051604">
    <property type="term" value="P:protein maturation"/>
    <property type="evidence" value="ECO:0007669"/>
    <property type="project" value="TreeGrafter"/>
</dbReference>
<evidence type="ECO:0000256" key="1">
    <source>
        <dbReference type="ARBA" id="ARBA00006018"/>
    </source>
</evidence>
<dbReference type="Proteomes" id="UP000189728">
    <property type="component" value="Unassembled WGS sequence"/>
</dbReference>
<reference evidence="2 3" key="1">
    <citation type="submission" date="2016-08" db="EMBL/GenBank/DDBJ databases">
        <title>Campylobacter species from sea mammals.</title>
        <authorList>
            <person name="Gilbert M.J."/>
            <person name="Byrne B.A."/>
            <person name="Zomer A.L."/>
            <person name="Wagenaar J.A."/>
        </authorList>
    </citation>
    <scope>NUCLEOTIDE SEQUENCE [LARGE SCALE GENOMIC DNA]</scope>
    <source>
        <strain evidence="2 3">1105248</strain>
    </source>
</reference>
<dbReference type="Gene3D" id="2.30.30.140">
    <property type="match status" value="1"/>
</dbReference>
<evidence type="ECO:0000313" key="3">
    <source>
        <dbReference type="Proteomes" id="UP000189728"/>
    </source>
</evidence>
<dbReference type="RefSeq" id="WP_078415484.1">
    <property type="nucleotide sequence ID" value="NZ_CP012546.1"/>
</dbReference>
<dbReference type="InterPro" id="IPR001109">
    <property type="entry name" value="Hydrogenase_HupF/HypC"/>
</dbReference>
<dbReference type="GO" id="GO:0005506">
    <property type="term" value="F:iron ion binding"/>
    <property type="evidence" value="ECO:0007669"/>
    <property type="project" value="TreeGrafter"/>
</dbReference>
<dbReference type="PANTHER" id="PTHR35177:SF2">
    <property type="entry name" value="HYDROGENASE MATURATION FACTOR HYBG"/>
    <property type="match status" value="1"/>
</dbReference>
<accession>A0AAX0LA51</accession>
<dbReference type="EMBL" id="MCRK01000034">
    <property type="protein sequence ID" value="OPA77998.1"/>
    <property type="molecule type" value="Genomic_DNA"/>
</dbReference>
<dbReference type="PRINTS" id="PR00445">
    <property type="entry name" value="HUPFHYPC"/>
</dbReference>
<dbReference type="Pfam" id="PF01455">
    <property type="entry name" value="HupF_HypC"/>
    <property type="match status" value="1"/>
</dbReference>
<dbReference type="AlphaFoldDB" id="A0AAX0LA51"/>
<protein>
    <submittedName>
        <fullName evidence="2">Hydrogenase formation protein</fullName>
    </submittedName>
</protein>
<sequence>MCLSVPSKVLEIDKDNVALVETLGVKRSVSLDLISEDVNIGDYILIHVGFAMEKIDTKIAEESLEIYRQIAKDMKNGKIDSYDGDIGLMEILDGSNK</sequence>
<evidence type="ECO:0000313" key="2">
    <source>
        <dbReference type="EMBL" id="OPA77998.1"/>
    </source>
</evidence>
<dbReference type="FunFam" id="2.30.30.140:FF:000022">
    <property type="entry name" value="Hydrogenase assembly chaperone HybG"/>
    <property type="match status" value="1"/>
</dbReference>
<comment type="caution">
    <text evidence="2">The sequence shown here is derived from an EMBL/GenBank/DDBJ whole genome shotgun (WGS) entry which is preliminary data.</text>
</comment>